<protein>
    <recommendedName>
        <fullName evidence="2">tRNA-intron lyase</fullName>
        <ecNumber evidence="2">4.6.1.16</ecNumber>
    </recommendedName>
</protein>
<dbReference type="Proteomes" id="UP000035680">
    <property type="component" value="Unassembled WGS sequence"/>
</dbReference>
<proteinExistence type="inferred from homology"/>
<sequence>MSYKKRSIDPRFRQWKFKPTMLCSGYLSENGVIIKDSYAIDHLTFNGSYGKFIGQRMNFQTMSCFSNENSLIEYNNFVNNCQNLYLSFVEAFYLAHSLELLTIYRSEKNKLTIDQFWKMCVDFNDKFLVDYAVYKFFKDRYWVVRSGLNFGCKYILYKNSPEVCHGNAAVYIMSKCNFDESDFDTIASRAQQRVLSNVKKDLIYCYINFIKDEFNVYEKENLEFIKVTMKGKKARNADRLAKNEIITK</sequence>
<dbReference type="STRING" id="75913.A0A0K0FN63"/>
<dbReference type="WBParaSite" id="SVE_1044300.1">
    <property type="protein sequence ID" value="SVE_1044300.1"/>
    <property type="gene ID" value="SVE_1044300"/>
</dbReference>
<dbReference type="Pfam" id="PF01974">
    <property type="entry name" value="tRNA_int_endo"/>
    <property type="match status" value="1"/>
</dbReference>
<evidence type="ECO:0000259" key="5">
    <source>
        <dbReference type="Pfam" id="PF02778"/>
    </source>
</evidence>
<dbReference type="GO" id="GO:0000213">
    <property type="term" value="F:tRNA-intron lyase activity"/>
    <property type="evidence" value="ECO:0007669"/>
    <property type="project" value="UniProtKB-EC"/>
</dbReference>
<feature type="domain" description="tRNA intron endonuclease catalytic" evidence="4">
    <location>
        <begin position="127"/>
        <end position="207"/>
    </location>
</feature>
<dbReference type="GO" id="GO:0005737">
    <property type="term" value="C:cytoplasm"/>
    <property type="evidence" value="ECO:0007669"/>
    <property type="project" value="TreeGrafter"/>
</dbReference>
<evidence type="ECO:0000259" key="4">
    <source>
        <dbReference type="Pfam" id="PF01974"/>
    </source>
</evidence>
<comment type="similarity">
    <text evidence="1">Belongs to the tRNA-intron endonuclease family.</text>
</comment>
<feature type="domain" description="tRNA intron endonuclease N-terminal" evidence="5">
    <location>
        <begin position="24"/>
        <end position="117"/>
    </location>
</feature>
<accession>A0A0K0FN63</accession>
<dbReference type="EC" id="4.6.1.16" evidence="2"/>
<dbReference type="CDD" id="cd22363">
    <property type="entry name" value="tRNA-intron_lyase_C"/>
    <property type="match status" value="1"/>
</dbReference>
<dbReference type="GO" id="GO:0000379">
    <property type="term" value="P:tRNA-type intron splice site recognition and cleavage"/>
    <property type="evidence" value="ECO:0007669"/>
    <property type="project" value="TreeGrafter"/>
</dbReference>
<reference evidence="7" key="2">
    <citation type="submission" date="2015-08" db="UniProtKB">
        <authorList>
            <consortium name="WormBaseParasite"/>
        </authorList>
    </citation>
    <scope>IDENTIFICATION</scope>
</reference>
<dbReference type="GO" id="GO:0003676">
    <property type="term" value="F:nucleic acid binding"/>
    <property type="evidence" value="ECO:0007669"/>
    <property type="project" value="InterPro"/>
</dbReference>
<evidence type="ECO:0000313" key="7">
    <source>
        <dbReference type="WBParaSite" id="SVE_1044300.1"/>
    </source>
</evidence>
<comment type="catalytic activity">
    <reaction evidence="3">
        <text>pretRNA = a 3'-half-tRNA molecule with a 5'-OH end + a 5'-half-tRNA molecule with a 2',3'-cyclic phosphate end + an intron with a 2',3'-cyclic phosphate and a 5'-hydroxyl terminus.</text>
        <dbReference type="EC" id="4.6.1.16"/>
    </reaction>
</comment>
<evidence type="ECO:0000313" key="6">
    <source>
        <dbReference type="Proteomes" id="UP000035680"/>
    </source>
</evidence>
<organism evidence="6 7">
    <name type="scientific">Strongyloides venezuelensis</name>
    <name type="common">Threadworm</name>
    <dbReference type="NCBI Taxonomy" id="75913"/>
    <lineage>
        <taxon>Eukaryota</taxon>
        <taxon>Metazoa</taxon>
        <taxon>Ecdysozoa</taxon>
        <taxon>Nematoda</taxon>
        <taxon>Chromadorea</taxon>
        <taxon>Rhabditida</taxon>
        <taxon>Tylenchina</taxon>
        <taxon>Panagrolaimomorpha</taxon>
        <taxon>Strongyloidoidea</taxon>
        <taxon>Strongyloididae</taxon>
        <taxon>Strongyloides</taxon>
    </lineage>
</organism>
<dbReference type="PANTHER" id="PTHR21227:SF0">
    <property type="entry name" value="TRNA-SPLICING ENDONUCLEASE SUBUNIT SEN2"/>
    <property type="match status" value="1"/>
</dbReference>
<dbReference type="Gene3D" id="3.40.1350.10">
    <property type="match status" value="1"/>
</dbReference>
<dbReference type="SUPFAM" id="SSF53032">
    <property type="entry name" value="tRNA-intron endonuclease catalytic domain-like"/>
    <property type="match status" value="1"/>
</dbReference>
<keyword evidence="6" id="KW-1185">Reference proteome</keyword>
<dbReference type="NCBIfam" id="TIGR00324">
    <property type="entry name" value="endA"/>
    <property type="match status" value="1"/>
</dbReference>
<dbReference type="Pfam" id="PF02778">
    <property type="entry name" value="tRNA_int_endo_N"/>
    <property type="match status" value="1"/>
</dbReference>
<dbReference type="Gene3D" id="3.40.1170.20">
    <property type="entry name" value="tRNA intron endonuclease, N-terminal domain"/>
    <property type="match status" value="1"/>
</dbReference>
<evidence type="ECO:0000256" key="1">
    <source>
        <dbReference type="ARBA" id="ARBA00008078"/>
    </source>
</evidence>
<dbReference type="AlphaFoldDB" id="A0A0K0FN63"/>
<evidence type="ECO:0000256" key="3">
    <source>
        <dbReference type="ARBA" id="ARBA00034031"/>
    </source>
</evidence>
<dbReference type="InterPro" id="IPR011856">
    <property type="entry name" value="tRNA_endonuc-like_dom_sf"/>
</dbReference>
<reference evidence="6" key="1">
    <citation type="submission" date="2014-07" db="EMBL/GenBank/DDBJ databases">
        <authorList>
            <person name="Martin A.A"/>
            <person name="De Silva N."/>
        </authorList>
    </citation>
    <scope>NUCLEOTIDE SEQUENCE</scope>
</reference>
<dbReference type="GO" id="GO:0000214">
    <property type="term" value="C:tRNA-intron endonuclease complex"/>
    <property type="evidence" value="ECO:0007669"/>
    <property type="project" value="TreeGrafter"/>
</dbReference>
<dbReference type="InterPro" id="IPR036167">
    <property type="entry name" value="tRNA_intron_Endo_cat-like_sf"/>
</dbReference>
<name>A0A0K0FN63_STRVS</name>
<dbReference type="PANTHER" id="PTHR21227">
    <property type="entry name" value="TRNA-SPLICING ENDONUCLEASE SUBUNIT SEN2"/>
    <property type="match status" value="1"/>
</dbReference>
<dbReference type="InterPro" id="IPR006677">
    <property type="entry name" value="tRNA_intron_Endonuc_cat-like"/>
</dbReference>
<dbReference type="InterPro" id="IPR006676">
    <property type="entry name" value="tRNA_splic"/>
</dbReference>
<dbReference type="InterPro" id="IPR006678">
    <property type="entry name" value="tRNA_intron_Endonuc_N"/>
</dbReference>
<evidence type="ECO:0000256" key="2">
    <source>
        <dbReference type="ARBA" id="ARBA00012573"/>
    </source>
</evidence>